<protein>
    <submittedName>
        <fullName evidence="2">PREDICTED: coiled-coil</fullName>
    </submittedName>
</protein>
<name>A0A5E4EA37_PRUDU</name>
<feature type="region of interest" description="Disordered" evidence="1">
    <location>
        <begin position="181"/>
        <end position="203"/>
    </location>
</feature>
<proteinExistence type="predicted"/>
<evidence type="ECO:0000256" key="1">
    <source>
        <dbReference type="SAM" id="MobiDB-lite"/>
    </source>
</evidence>
<feature type="compositionally biased region" description="Basic and acidic residues" evidence="1">
    <location>
        <begin position="181"/>
        <end position="190"/>
    </location>
</feature>
<dbReference type="InParanoid" id="A0A5E4EA37"/>
<dbReference type="Pfam" id="PF04502">
    <property type="entry name" value="Saf4_Yju2"/>
    <property type="match status" value="1"/>
</dbReference>
<dbReference type="InterPro" id="IPR007590">
    <property type="entry name" value="Saf4/Yju2"/>
</dbReference>
<dbReference type="GO" id="GO:0000398">
    <property type="term" value="P:mRNA splicing, via spliceosome"/>
    <property type="evidence" value="ECO:0007669"/>
    <property type="project" value="InterPro"/>
</dbReference>
<reference evidence="3" key="1">
    <citation type="journal article" date="2020" name="Plant J.">
        <title>Transposons played a major role in the diversification between the closely related almond and peach genomes: results from the almond genome sequence.</title>
        <authorList>
            <person name="Alioto T."/>
            <person name="Alexiou K.G."/>
            <person name="Bardil A."/>
            <person name="Barteri F."/>
            <person name="Castanera R."/>
            <person name="Cruz F."/>
            <person name="Dhingra A."/>
            <person name="Duval H."/>
            <person name="Fernandez I Marti A."/>
            <person name="Frias L."/>
            <person name="Galan B."/>
            <person name="Garcia J.L."/>
            <person name="Howad W."/>
            <person name="Gomez-Garrido J."/>
            <person name="Gut M."/>
            <person name="Julca I."/>
            <person name="Morata J."/>
            <person name="Puigdomenech P."/>
            <person name="Ribeca P."/>
            <person name="Rubio Cabetas M.J."/>
            <person name="Vlasova A."/>
            <person name="Wirthensohn M."/>
            <person name="Garcia-Mas J."/>
            <person name="Gabaldon T."/>
            <person name="Casacuberta J.M."/>
            <person name="Arus P."/>
        </authorList>
    </citation>
    <scope>NUCLEOTIDE SEQUENCE [LARGE SCALE GENOMIC DNA]</scope>
    <source>
        <strain evidence="3">cv. Texas</strain>
    </source>
</reference>
<dbReference type="Proteomes" id="UP000327085">
    <property type="component" value="Chromosome 2"/>
</dbReference>
<gene>
    <name evidence="2" type="ORF">ALMOND_2B017911</name>
</gene>
<dbReference type="AlphaFoldDB" id="A0A5E4EA37"/>
<evidence type="ECO:0000313" key="2">
    <source>
        <dbReference type="EMBL" id="VVA12302.1"/>
    </source>
</evidence>
<organism evidence="2 3">
    <name type="scientific">Prunus dulcis</name>
    <name type="common">Almond</name>
    <name type="synonym">Amygdalus dulcis</name>
    <dbReference type="NCBI Taxonomy" id="3755"/>
    <lineage>
        <taxon>Eukaryota</taxon>
        <taxon>Viridiplantae</taxon>
        <taxon>Streptophyta</taxon>
        <taxon>Embryophyta</taxon>
        <taxon>Tracheophyta</taxon>
        <taxon>Spermatophyta</taxon>
        <taxon>Magnoliopsida</taxon>
        <taxon>eudicotyledons</taxon>
        <taxon>Gunneridae</taxon>
        <taxon>Pentapetalae</taxon>
        <taxon>rosids</taxon>
        <taxon>fabids</taxon>
        <taxon>Rosales</taxon>
        <taxon>Rosaceae</taxon>
        <taxon>Amygdaloideae</taxon>
        <taxon>Amygdaleae</taxon>
        <taxon>Prunus</taxon>
    </lineage>
</organism>
<sequence>MAKDTKINSRKEKSSGNLEYLGIKHIRFHFNCTQCSAGIVLRTNPQLSRVLCESDATLFCGDQLPGRLPYGLEEESNWHENRDEILAQRIFMMKRERGRRLSQLFWSFSSRKMNSRAEISKVARDCSDDVDHTQLNIKADKVEDPRLQLIFQMDLTVRCFAALSSLTTCFLTALRRWRDGSRDDGGRDDNCINGGGGESGGNELMAMSSGGSGEAVVVILMTR</sequence>
<dbReference type="Gramene" id="VVA12302">
    <property type="protein sequence ID" value="VVA12302"/>
    <property type="gene ID" value="Prudul26B017911"/>
</dbReference>
<evidence type="ECO:0000313" key="3">
    <source>
        <dbReference type="Proteomes" id="UP000327085"/>
    </source>
</evidence>
<dbReference type="EMBL" id="CABIKO010000005">
    <property type="protein sequence ID" value="VVA12302.1"/>
    <property type="molecule type" value="Genomic_DNA"/>
</dbReference>
<dbReference type="PANTHER" id="PTHR12111:SF13">
    <property type="entry name" value="LIM ZINC-BINDING DOMAIN-CONTAINING PROTEIN"/>
    <property type="match status" value="1"/>
</dbReference>
<accession>A0A5E4EA37</accession>
<dbReference type="PANTHER" id="PTHR12111">
    <property type="entry name" value="SPLICING FACTOR YJU2"/>
    <property type="match status" value="1"/>
</dbReference>